<feature type="transmembrane region" description="Helical" evidence="1">
    <location>
        <begin position="46"/>
        <end position="67"/>
    </location>
</feature>
<protein>
    <recommendedName>
        <fullName evidence="4">DUF456 domain-containing protein</fullName>
    </recommendedName>
</protein>
<sequence length="158" mass="16497">MDWILVFFGVVLLIAGLLGALLPILPGPPLSFIGLVVLQLSKQVEFTMAFLVSAGVVAFLITLLDYYIPAWFTKKMKSSPQATKGAVIGTVLGLFILPPFGIVVLPVVGAFAGELMAGSSVKKASASALAGLMGIVSGVVLKGIYGLWALIAGVYRLF</sequence>
<feature type="transmembrane region" description="Helical" evidence="1">
    <location>
        <begin position="5"/>
        <end position="26"/>
    </location>
</feature>
<dbReference type="InterPro" id="IPR007403">
    <property type="entry name" value="DUF456"/>
</dbReference>
<dbReference type="Pfam" id="PF04306">
    <property type="entry name" value="DUF456"/>
    <property type="match status" value="1"/>
</dbReference>
<feature type="transmembrane region" description="Helical" evidence="1">
    <location>
        <begin position="132"/>
        <end position="155"/>
    </location>
</feature>
<gene>
    <name evidence="2" type="ORF">DES35_101917</name>
</gene>
<keyword evidence="1" id="KW-1133">Transmembrane helix</keyword>
<dbReference type="AlphaFoldDB" id="A0A369A8I6"/>
<name>A0A369A8I6_9FLAO</name>
<dbReference type="RefSeq" id="WP_051889162.1">
    <property type="nucleotide sequence ID" value="NZ_BHZF01000001.1"/>
</dbReference>
<evidence type="ECO:0008006" key="4">
    <source>
        <dbReference type="Google" id="ProtNLM"/>
    </source>
</evidence>
<dbReference type="PANTHER" id="PTHR39165">
    <property type="entry name" value="IG HYPOTHETICAL 17883"/>
    <property type="match status" value="1"/>
</dbReference>
<keyword evidence="1" id="KW-0472">Membrane</keyword>
<keyword evidence="1" id="KW-0812">Transmembrane</keyword>
<accession>A0A369A8I6</accession>
<feature type="transmembrane region" description="Helical" evidence="1">
    <location>
        <begin position="87"/>
        <end position="112"/>
    </location>
</feature>
<dbReference type="EMBL" id="QPJS01000001">
    <property type="protein sequence ID" value="RCX05629.1"/>
    <property type="molecule type" value="Genomic_DNA"/>
</dbReference>
<reference evidence="2 3" key="1">
    <citation type="submission" date="2018-07" db="EMBL/GenBank/DDBJ databases">
        <title>Genomic Encyclopedia of Type Strains, Phase IV (KMG-IV): sequencing the most valuable type-strain genomes for metagenomic binning, comparative biology and taxonomic classification.</title>
        <authorList>
            <person name="Goeker M."/>
        </authorList>
    </citation>
    <scope>NUCLEOTIDE SEQUENCE [LARGE SCALE GENOMIC DNA]</scope>
    <source>
        <strain evidence="2 3">DSM 21410</strain>
    </source>
</reference>
<proteinExistence type="predicted"/>
<organism evidence="2 3">
    <name type="scientific">Schleiferia thermophila</name>
    <dbReference type="NCBI Taxonomy" id="884107"/>
    <lineage>
        <taxon>Bacteria</taxon>
        <taxon>Pseudomonadati</taxon>
        <taxon>Bacteroidota</taxon>
        <taxon>Flavobacteriia</taxon>
        <taxon>Flavobacteriales</taxon>
        <taxon>Schleiferiaceae</taxon>
        <taxon>Schleiferia</taxon>
    </lineage>
</organism>
<keyword evidence="3" id="KW-1185">Reference proteome</keyword>
<evidence type="ECO:0000313" key="2">
    <source>
        <dbReference type="EMBL" id="RCX05629.1"/>
    </source>
</evidence>
<dbReference type="Proteomes" id="UP000253517">
    <property type="component" value="Unassembled WGS sequence"/>
</dbReference>
<evidence type="ECO:0000313" key="3">
    <source>
        <dbReference type="Proteomes" id="UP000253517"/>
    </source>
</evidence>
<evidence type="ECO:0000256" key="1">
    <source>
        <dbReference type="SAM" id="Phobius"/>
    </source>
</evidence>
<dbReference type="PANTHER" id="PTHR39165:SF1">
    <property type="entry name" value="DUF456 DOMAIN-CONTAINING PROTEIN"/>
    <property type="match status" value="1"/>
</dbReference>
<comment type="caution">
    <text evidence="2">The sequence shown here is derived from an EMBL/GenBank/DDBJ whole genome shotgun (WGS) entry which is preliminary data.</text>
</comment>